<dbReference type="InterPro" id="IPR027785">
    <property type="entry name" value="UvrD-like_helicase_C"/>
</dbReference>
<sequence length="748" mass="83294">MTPWEGIVLVRSERSRDPKGFGGILFGGYHVNELGEKLTKHRIAVNCCSRKLPSKDSVQPWEMWHIKGRAKEVFEDVRDGIKVPTIRVTASDLHMVRHRGDIIVEILMKSKRFTGVGETKARELWSRFGERLYDILDAGCTASLAEVLTPKKAAEVAEGWRAYYDGKVIAFLHKYGFPAKLARKVLDFYGKNAEVYLKDDPYRLLAFLGDWAKTDRLARREFSISEDAEVRLRAAIEEALYRALKDKSTAVRLDTLREKLNNILRVPRNDAATEMLVDNALGVGETNGSYLITPDGLYQAVGPFIMEQTVRDRLKRLLDEPDPEPSMIMSVATDADIDRLISEFEAANHPITLNPEQRQAVFTSAKNRFSIITGGAGTGKTTVLKCLYHVLMGLGYSAVQMALAGKAAKRMREATGGKESHTIAGFLSKADDIIGSHSAHTYYVIDESSMLDIPTIYRIMRRLPDSIRLLMVGDPYQLQPIGPGLVFQLLVGTPRVPQVTLTEIKRQADTTGIPSFAAEIREKRWPTVNAPGVKFIECDDNQIIPQVLGLFTRDPEKTQVICARVATVKTINEACQDAVNDTGKPIRIFGPTGDLSGLRIREGDRIIITENDWERGVMNGDIGTLTAAFDEPEDSPDDDAVVGRALVDGVDQPIYRSDVEWDEERLELGYAITCHKAQGSQFPKVIVPIMNSLNTDGEITCPILDMTWIYTAVTRAEHEVILVGHRPTAEKAVEMGGRWVTRTVGLSI</sequence>
<dbReference type="InterPro" id="IPR050534">
    <property type="entry name" value="Coronavir_polyprotein_1ab"/>
</dbReference>
<evidence type="ECO:0000256" key="1">
    <source>
        <dbReference type="ARBA" id="ARBA00022741"/>
    </source>
</evidence>
<dbReference type="Gene3D" id="2.30.30.940">
    <property type="match status" value="1"/>
</dbReference>
<proteinExistence type="predicted"/>
<keyword evidence="2" id="KW-0067">ATP-binding</keyword>
<dbReference type="Pfam" id="PF14490">
    <property type="entry name" value="HHH_RecD2"/>
    <property type="match status" value="1"/>
</dbReference>
<evidence type="ECO:0000313" key="6">
    <source>
        <dbReference type="EMBL" id="UPU36265.1"/>
    </source>
</evidence>
<dbReference type="Pfam" id="PF13538">
    <property type="entry name" value="UvrD_C_2"/>
    <property type="match status" value="1"/>
</dbReference>
<keyword evidence="1" id="KW-0547">Nucleotide-binding</keyword>
<reference evidence="5" key="2">
    <citation type="journal article" date="2021" name="Int. J. Syst. Evol. Microbiol.">
        <title>Geomonas silvestris sp. nov., Geomonas paludis sp. nov. and Geomonas limicola sp. nov., isolated from terrestrial environments, and emended description of the genus Geomonas.</title>
        <authorList>
            <person name="Itoh H."/>
            <person name="Xu Z."/>
            <person name="Masuda Y."/>
            <person name="Ushijima N."/>
            <person name="Hayakawa C."/>
            <person name="Shiratori Y."/>
            <person name="Senoo K."/>
        </authorList>
    </citation>
    <scope>NUCLEOTIDE SEQUENCE</scope>
    <source>
        <strain evidence="5">Red736</strain>
    </source>
</reference>
<dbReference type="AlphaFoldDB" id="A0A6V8MQN5"/>
<dbReference type="RefSeq" id="WP_183343871.1">
    <property type="nucleotide sequence ID" value="NZ_BLXY01000001.1"/>
</dbReference>
<dbReference type="InterPro" id="IPR027417">
    <property type="entry name" value="P-loop_NTPase"/>
</dbReference>
<evidence type="ECO:0000313" key="8">
    <source>
        <dbReference type="Proteomes" id="UP000831485"/>
    </source>
</evidence>
<dbReference type="EMBL" id="CP096574">
    <property type="protein sequence ID" value="UPU36265.1"/>
    <property type="molecule type" value="Genomic_DNA"/>
</dbReference>
<dbReference type="Pfam" id="PF13604">
    <property type="entry name" value="AAA_30"/>
    <property type="match status" value="1"/>
</dbReference>
<dbReference type="SUPFAM" id="SSF52540">
    <property type="entry name" value="P-loop containing nucleoside triphosphate hydrolases"/>
    <property type="match status" value="2"/>
</dbReference>
<dbReference type="PANTHER" id="PTHR43788:SF6">
    <property type="entry name" value="DNA HELICASE B"/>
    <property type="match status" value="1"/>
</dbReference>
<dbReference type="Gene3D" id="3.40.50.300">
    <property type="entry name" value="P-loop containing nucleotide triphosphate hydrolases"/>
    <property type="match status" value="2"/>
</dbReference>
<evidence type="ECO:0000256" key="2">
    <source>
        <dbReference type="ARBA" id="ARBA00022840"/>
    </source>
</evidence>
<dbReference type="Proteomes" id="UP000568888">
    <property type="component" value="Unassembled WGS sequence"/>
</dbReference>
<reference evidence="6" key="3">
    <citation type="submission" date="2022-04" db="EMBL/GenBank/DDBJ databases">
        <authorList>
            <person name="Liu G."/>
        </authorList>
    </citation>
    <scope>NUCLEOTIDE SEQUENCE</scope>
    <source>
        <strain evidence="6">RG22</strain>
    </source>
</reference>
<dbReference type="GO" id="GO:0005524">
    <property type="term" value="F:ATP binding"/>
    <property type="evidence" value="ECO:0007669"/>
    <property type="project" value="UniProtKB-KW"/>
</dbReference>
<accession>A0A6V8MQN5</accession>
<dbReference type="EMBL" id="BLXY01000001">
    <property type="protein sequence ID" value="GFO62117.1"/>
    <property type="molecule type" value="Genomic_DNA"/>
</dbReference>
<evidence type="ECO:0000313" key="5">
    <source>
        <dbReference type="EMBL" id="GFO62117.1"/>
    </source>
</evidence>
<feature type="domain" description="UvrD-like helicase C-terminal" evidence="3">
    <location>
        <begin position="669"/>
        <end position="723"/>
    </location>
</feature>
<dbReference type="CDD" id="cd18809">
    <property type="entry name" value="SF1_C_RecD"/>
    <property type="match status" value="1"/>
</dbReference>
<reference evidence="7" key="1">
    <citation type="submission" date="2020-06" db="EMBL/GenBank/DDBJ databases">
        <title>Draft genomic sequecing of Geomonas sp. Red736.</title>
        <authorList>
            <person name="Itoh H."/>
            <person name="Xu Z.X."/>
            <person name="Ushijima N."/>
            <person name="Masuda Y."/>
            <person name="Shiratori Y."/>
            <person name="Senoo K."/>
        </authorList>
    </citation>
    <scope>NUCLEOTIDE SEQUENCE [LARGE SCALE GENOMIC DNA]</scope>
    <source>
        <strain evidence="7">Red736</strain>
    </source>
</reference>
<dbReference type="InterPro" id="IPR029493">
    <property type="entry name" value="RecD2-like_HHH"/>
</dbReference>
<evidence type="ECO:0000259" key="3">
    <source>
        <dbReference type="Pfam" id="PF13538"/>
    </source>
</evidence>
<dbReference type="PANTHER" id="PTHR43788">
    <property type="entry name" value="DNA2/NAM7 HELICASE FAMILY MEMBER"/>
    <property type="match status" value="1"/>
</dbReference>
<gene>
    <name evidence="5" type="ORF">GMPD_00360</name>
    <name evidence="6" type="ORF">M1B72_00765</name>
</gene>
<dbReference type="Proteomes" id="UP000831485">
    <property type="component" value="Chromosome"/>
</dbReference>
<name>A0A6V8MQN5_9BACT</name>
<evidence type="ECO:0000313" key="7">
    <source>
        <dbReference type="Proteomes" id="UP000568888"/>
    </source>
</evidence>
<protein>
    <submittedName>
        <fullName evidence="6">ATP-dependent RecD-like DNA helicase</fullName>
    </submittedName>
    <submittedName>
        <fullName evidence="5">ATPase AAA</fullName>
    </submittedName>
</protein>
<dbReference type="GO" id="GO:0003678">
    <property type="term" value="F:DNA helicase activity"/>
    <property type="evidence" value="ECO:0007669"/>
    <property type="project" value="UniProtKB-ARBA"/>
</dbReference>
<organism evidence="5 7">
    <name type="scientific">Geomonas paludis</name>
    <dbReference type="NCBI Taxonomy" id="2740185"/>
    <lineage>
        <taxon>Bacteria</taxon>
        <taxon>Pseudomonadati</taxon>
        <taxon>Thermodesulfobacteriota</taxon>
        <taxon>Desulfuromonadia</taxon>
        <taxon>Geobacterales</taxon>
        <taxon>Geobacteraceae</taxon>
        <taxon>Geomonas</taxon>
    </lineage>
</organism>
<evidence type="ECO:0000259" key="4">
    <source>
        <dbReference type="Pfam" id="PF14490"/>
    </source>
</evidence>
<feature type="domain" description="ATP-dependent RecD2 DNA helicase-like helix-hairpin-helix" evidence="4">
    <location>
        <begin position="167"/>
        <end position="244"/>
    </location>
</feature>
<keyword evidence="8" id="KW-1185">Reference proteome</keyword>